<dbReference type="EMBL" id="JAJJMB010009541">
    <property type="protein sequence ID" value="KAI3913210.1"/>
    <property type="molecule type" value="Genomic_DNA"/>
</dbReference>
<sequence length="70" mass="8309">MELRVKKSLISFEFRRMRSKPGVRFCLEDRWGEDNIRKDVTEVGLGAELVELRKDSLQLHYQDKRVSISL</sequence>
<evidence type="ECO:0000313" key="2">
    <source>
        <dbReference type="Proteomes" id="UP001202328"/>
    </source>
</evidence>
<keyword evidence="2" id="KW-1185">Reference proteome</keyword>
<evidence type="ECO:0000313" key="1">
    <source>
        <dbReference type="EMBL" id="KAI3913210.1"/>
    </source>
</evidence>
<protein>
    <submittedName>
        <fullName evidence="1">Uncharacterized protein</fullName>
    </submittedName>
</protein>
<accession>A0AAD4XHJ2</accession>
<gene>
    <name evidence="1" type="ORF">MKW98_007226</name>
</gene>
<organism evidence="1 2">
    <name type="scientific">Papaver atlanticum</name>
    <dbReference type="NCBI Taxonomy" id="357466"/>
    <lineage>
        <taxon>Eukaryota</taxon>
        <taxon>Viridiplantae</taxon>
        <taxon>Streptophyta</taxon>
        <taxon>Embryophyta</taxon>
        <taxon>Tracheophyta</taxon>
        <taxon>Spermatophyta</taxon>
        <taxon>Magnoliopsida</taxon>
        <taxon>Ranunculales</taxon>
        <taxon>Papaveraceae</taxon>
        <taxon>Papaveroideae</taxon>
        <taxon>Papaver</taxon>
    </lineage>
</organism>
<dbReference type="AlphaFoldDB" id="A0AAD4XHJ2"/>
<feature type="non-terminal residue" evidence="1">
    <location>
        <position position="70"/>
    </location>
</feature>
<proteinExistence type="predicted"/>
<comment type="caution">
    <text evidence="1">The sequence shown here is derived from an EMBL/GenBank/DDBJ whole genome shotgun (WGS) entry which is preliminary data.</text>
</comment>
<dbReference type="Proteomes" id="UP001202328">
    <property type="component" value="Unassembled WGS sequence"/>
</dbReference>
<reference evidence="1" key="1">
    <citation type="submission" date="2022-04" db="EMBL/GenBank/DDBJ databases">
        <title>A functionally conserved STORR gene fusion in Papaver species that diverged 16.8 million years ago.</title>
        <authorList>
            <person name="Catania T."/>
        </authorList>
    </citation>
    <scope>NUCLEOTIDE SEQUENCE</scope>
    <source>
        <strain evidence="1">S-188037</strain>
    </source>
</reference>
<name>A0AAD4XHJ2_9MAGN</name>